<dbReference type="InterPro" id="IPR023346">
    <property type="entry name" value="Lysozyme-like_dom_sf"/>
</dbReference>
<dbReference type="Pfam" id="PF05838">
    <property type="entry name" value="Glyco_hydro_108"/>
    <property type="match status" value="1"/>
</dbReference>
<dbReference type="Gene3D" id="1.20.141.10">
    <property type="entry name" value="Chitosanase, subunit A, domain 1"/>
    <property type="match status" value="1"/>
</dbReference>
<reference evidence="3" key="1">
    <citation type="journal article" date="2019" name="Int. J. Syst. Evol. Microbiol.">
        <title>The Global Catalogue of Microorganisms (GCM) 10K type strain sequencing project: providing services to taxonomists for standard genome sequencing and annotation.</title>
        <authorList>
            <consortium name="The Broad Institute Genomics Platform"/>
            <consortium name="The Broad Institute Genome Sequencing Center for Infectious Disease"/>
            <person name="Wu L."/>
            <person name="Ma J."/>
        </authorList>
    </citation>
    <scope>NUCLEOTIDE SEQUENCE [LARGE SCALE GENOMIC DNA]</scope>
    <source>
        <strain evidence="3">CGMCC 1.15772</strain>
    </source>
</reference>
<organism evidence="2 3">
    <name type="scientific">Deinococcus lacus</name>
    <dbReference type="NCBI Taxonomy" id="392561"/>
    <lineage>
        <taxon>Bacteria</taxon>
        <taxon>Thermotogati</taxon>
        <taxon>Deinococcota</taxon>
        <taxon>Deinococci</taxon>
        <taxon>Deinococcales</taxon>
        <taxon>Deinococcaceae</taxon>
        <taxon>Deinococcus</taxon>
    </lineage>
</organism>
<dbReference type="Proteomes" id="UP001596297">
    <property type="component" value="Unassembled WGS sequence"/>
</dbReference>
<comment type="caution">
    <text evidence="2">The sequence shown here is derived from an EMBL/GenBank/DDBJ whole genome shotgun (WGS) entry which is preliminary data.</text>
</comment>
<feature type="domain" description="TtsA-like Glycoside hydrolase family 108" evidence="1">
    <location>
        <begin position="10"/>
        <end position="91"/>
    </location>
</feature>
<evidence type="ECO:0000313" key="3">
    <source>
        <dbReference type="Proteomes" id="UP001596297"/>
    </source>
</evidence>
<keyword evidence="2" id="KW-0378">Hydrolase</keyword>
<evidence type="ECO:0000259" key="1">
    <source>
        <dbReference type="Pfam" id="PF05838"/>
    </source>
</evidence>
<name>A0ABW1YBI3_9DEIO</name>
<proteinExistence type="predicted"/>
<evidence type="ECO:0000313" key="2">
    <source>
        <dbReference type="EMBL" id="MFC6591661.1"/>
    </source>
</evidence>
<dbReference type="EMBL" id="JBHSWD010000001">
    <property type="protein sequence ID" value="MFC6591661.1"/>
    <property type="molecule type" value="Genomic_DNA"/>
</dbReference>
<dbReference type="CDD" id="cd13926">
    <property type="entry name" value="N-acetylmuramidase_GH108"/>
    <property type="match status" value="1"/>
</dbReference>
<gene>
    <name evidence="2" type="ORF">ACFP81_06325</name>
</gene>
<dbReference type="SUPFAM" id="SSF53955">
    <property type="entry name" value="Lysozyme-like"/>
    <property type="match status" value="1"/>
</dbReference>
<dbReference type="InterPro" id="IPR008565">
    <property type="entry name" value="TtsA-like_GH18_dom"/>
</dbReference>
<dbReference type="RefSeq" id="WP_380082666.1">
    <property type="nucleotide sequence ID" value="NZ_JBHSWD010000001.1"/>
</dbReference>
<protein>
    <submittedName>
        <fullName evidence="2">Glycoside hydrolase family 108 protein</fullName>
    </submittedName>
</protein>
<dbReference type="GO" id="GO:0016787">
    <property type="term" value="F:hydrolase activity"/>
    <property type="evidence" value="ECO:0007669"/>
    <property type="project" value="UniProtKB-KW"/>
</dbReference>
<keyword evidence="3" id="KW-1185">Reference proteome</keyword>
<accession>A0ABW1YBI3</accession>
<sequence length="208" mass="23252">MTHFKKAHDFTARWEGGYVNHPSDPGGETNLGVTRRVWEAWCKERRLPAKAMRHLTMADVLPLYEARYWPAAVGLPWPLSGVAYDIAVNHGPGNLKKMLAQVPSDGSPAARAAALIDAREQFFRAIVAARPSQEVFLKGWLRRVAAQREWLESQEGDDMPSKVFIKGEDGKNREWDGKPIDLKDVTITRYEDGAVQITPAVPAVPPKK</sequence>